<feature type="region of interest" description="Disordered" evidence="2">
    <location>
        <begin position="607"/>
        <end position="627"/>
    </location>
</feature>
<dbReference type="AlphaFoldDB" id="A0A922IBH0"/>
<dbReference type="Gene3D" id="1.10.472.80">
    <property type="entry name" value="Ypt/Rab-GAP domain of gyp1p, domain 3"/>
    <property type="match status" value="1"/>
</dbReference>
<dbReference type="Gene3D" id="1.10.8.270">
    <property type="entry name" value="putative rabgap domain of human tbc1 domain family member 14 like domains"/>
    <property type="match status" value="1"/>
</dbReference>
<evidence type="ECO:0000313" key="6">
    <source>
        <dbReference type="Proteomes" id="UP000790347"/>
    </source>
</evidence>
<feature type="region of interest" description="Disordered" evidence="2">
    <location>
        <begin position="1"/>
        <end position="34"/>
    </location>
</feature>
<feature type="compositionally biased region" description="Low complexity" evidence="2">
    <location>
        <begin position="1"/>
        <end position="15"/>
    </location>
</feature>
<dbReference type="InterPro" id="IPR000195">
    <property type="entry name" value="Rab-GAP-TBC_dom"/>
</dbReference>
<proteinExistence type="predicted"/>
<dbReference type="PROSITE" id="PS50086">
    <property type="entry name" value="TBC_RABGAP"/>
    <property type="match status" value="1"/>
</dbReference>
<dbReference type="PANTHER" id="PTHR22957">
    <property type="entry name" value="TBC1 DOMAIN FAMILY MEMBER GTPASE-ACTIVATING PROTEIN"/>
    <property type="match status" value="1"/>
</dbReference>
<evidence type="ECO:0000256" key="2">
    <source>
        <dbReference type="SAM" id="MobiDB-lite"/>
    </source>
</evidence>
<dbReference type="EMBL" id="SDOV01000009">
    <property type="protein sequence ID" value="KAH7636714.1"/>
    <property type="molecule type" value="Genomic_DNA"/>
</dbReference>
<name>A0A922IBH0_DERFA</name>
<reference evidence="5" key="4">
    <citation type="journal article" date="2022" name="Res Sq">
        <title>Comparative Genomics Reveals Insights into the Divergent Evolution of Astigmatic Mites and Household Pest Adaptations.</title>
        <authorList>
            <person name="Xiong Q."/>
            <person name="Wan A.T.-Y."/>
            <person name="Liu X.-Y."/>
            <person name="Fung C.S.-H."/>
            <person name="Xiao X."/>
            <person name="Malainual N."/>
            <person name="Hou J."/>
            <person name="Wang L."/>
            <person name="Wang M."/>
            <person name="Yang K."/>
            <person name="Cui Y."/>
            <person name="Leung E."/>
            <person name="Nong W."/>
            <person name="Shin S.-K."/>
            <person name="Au S."/>
            <person name="Jeong K.Y."/>
            <person name="Chew F.T."/>
            <person name="Hui J."/>
            <person name="Leung T.F."/>
            <person name="Tungtrongchitr A."/>
            <person name="Zhong N."/>
            <person name="Liu Z."/>
            <person name="Tsui S."/>
        </authorList>
    </citation>
    <scope>NUCLEOTIDE SEQUENCE</scope>
    <source>
        <strain evidence="5">Derf</strain>
        <tissue evidence="5">Whole organism</tissue>
    </source>
</reference>
<reference evidence="4" key="3">
    <citation type="journal article" date="2021" name="World Allergy Organ. J.">
        <title>Chromosome-level assembly of Dermatophagoides farinae genome and transcriptome reveals two novel allergens Der f 37 and Der f 39.</title>
        <authorList>
            <person name="Chen J."/>
            <person name="Cai Z."/>
            <person name="Fan D."/>
            <person name="Hu J."/>
            <person name="Hou Y."/>
            <person name="He Y."/>
            <person name="Zhang Z."/>
            <person name="Zhao Z."/>
            <person name="Gao P."/>
            <person name="Hu W."/>
            <person name="Sun J."/>
            <person name="Li J."/>
            <person name="Ji K."/>
        </authorList>
    </citation>
    <scope>NUCLEOTIDE SEQUENCE</scope>
    <source>
        <strain evidence="4">JKM2019</strain>
    </source>
</reference>
<dbReference type="OrthoDB" id="10264062at2759"/>
<sequence>MEPSQSSNTPSSSSTHNKRKQARQSSSFAGSDLDRRQLRELRHINHLLKKYDPKSLDEINREQQNQGLSNRNVHLPVASTSAATSSSSSSNTRNIRYRTLTKKERRAHRKKQEKKVQRQDNLSGELRHYLGSAIKNSLGHMHDHIIATLPTEMSLYYQKVHDTLVLDVNQDDNNSNQNSNPASGRQMMNEMHEFITTSSVDADLEATSNRPSCSSNPTQSEQMTSNIHSSRSRPHYYASHNPYAPPMHKPGILPIRDFLHDPLNASLNTLNRVTNLVRVPTSQIYSHGYNILNNLASPVNIQLSTSPTVPRPPGTAERIVRKDDDEMPVPPPVLPLIQCTHQQTRLEPLDSEEFDVKTWTIETLRQRVFHGGISEKLRLRLWPYILGLYDGDNDVDDCREQFDWSSKQKLFERYRSQWKSILPEQEKRFMLFRERKSLIERDVIRCDRTHPFYHGDRNENLEKLKEILLTYMMYDFDTGYVQGMSDLVSPLLYVAEGDTCKAFWFFVQTMEFTNNNFEMSQLTIKHQLEMLWKLIELTDPIFAQYLANNDSVNCYFAFRWIVCQFKREFMKSNSDDYQEVLLLWESIWTCSSIKKYFKNLRRQQQQSLSEETSKSDDQEPSTSQTNVVNLQVEDDSNIEGDCIAKAASDLAIKIDEQCKIVDEKSESIDSTESQESMTTTYSDGSRRLSDTELYVLCICLAIIRRERDLIMVQRFDATEILKHFNTLQLTTNLKNILIHAANIWSWLIYDDNEKLLYASSTREHLSIIGDHQTRNRNSEESQPSNIRNRNQLSPANGEAIVDEDFDLLQDLRLPLDRSANGSSSPATMPNAPLASDDYYIFS</sequence>
<accession>A0A922IBH0</accession>
<reference evidence="5" key="1">
    <citation type="submission" date="2013-05" db="EMBL/GenBank/DDBJ databases">
        <authorList>
            <person name="Yim A.K.Y."/>
            <person name="Chan T.F."/>
            <person name="Ji K.M."/>
            <person name="Liu X.Y."/>
            <person name="Zhou J.W."/>
            <person name="Li R.Q."/>
            <person name="Yang K.Y."/>
            <person name="Li J."/>
            <person name="Li M."/>
            <person name="Law P.T.W."/>
            <person name="Wu Y.L."/>
            <person name="Cai Z.L."/>
            <person name="Qin H."/>
            <person name="Bao Y."/>
            <person name="Leung R.K.K."/>
            <person name="Ng P.K.S."/>
            <person name="Zou J."/>
            <person name="Zhong X.J."/>
            <person name="Ran P.X."/>
            <person name="Zhong N.S."/>
            <person name="Liu Z.G."/>
            <person name="Tsui S.K.W."/>
        </authorList>
    </citation>
    <scope>NUCLEOTIDE SEQUENCE</scope>
    <source>
        <strain evidence="5">Derf</strain>
        <tissue evidence="5">Whole organism</tissue>
    </source>
</reference>
<reference evidence="4" key="2">
    <citation type="submission" date="2020-06" db="EMBL/GenBank/DDBJ databases">
        <authorList>
            <person name="Ji K."/>
            <person name="Li J."/>
        </authorList>
    </citation>
    <scope>NUCLEOTIDE SEQUENCE</scope>
    <source>
        <strain evidence="4">JKM2019</strain>
        <tissue evidence="4">Whole body</tissue>
    </source>
</reference>
<organism evidence="5 6">
    <name type="scientific">Dermatophagoides farinae</name>
    <name type="common">American house dust mite</name>
    <dbReference type="NCBI Taxonomy" id="6954"/>
    <lineage>
        <taxon>Eukaryota</taxon>
        <taxon>Metazoa</taxon>
        <taxon>Ecdysozoa</taxon>
        <taxon>Arthropoda</taxon>
        <taxon>Chelicerata</taxon>
        <taxon>Arachnida</taxon>
        <taxon>Acari</taxon>
        <taxon>Acariformes</taxon>
        <taxon>Sarcoptiformes</taxon>
        <taxon>Astigmata</taxon>
        <taxon>Psoroptidia</taxon>
        <taxon>Analgoidea</taxon>
        <taxon>Pyroglyphidae</taxon>
        <taxon>Dermatophagoidinae</taxon>
        <taxon>Dermatophagoides</taxon>
    </lineage>
</organism>
<feature type="compositionally biased region" description="Basic and acidic residues" evidence="2">
    <location>
        <begin position="769"/>
        <end position="779"/>
    </location>
</feature>
<keyword evidence="6" id="KW-1185">Reference proteome</keyword>
<dbReference type="InterPro" id="IPR035969">
    <property type="entry name" value="Rab-GAP_TBC_sf"/>
</dbReference>
<evidence type="ECO:0000256" key="1">
    <source>
        <dbReference type="ARBA" id="ARBA00022468"/>
    </source>
</evidence>
<keyword evidence="1" id="KW-0343">GTPase activation</keyword>
<gene>
    <name evidence="5" type="ORF">DERF_001957</name>
    <name evidence="4" type="ORF">HUG17_6920</name>
</gene>
<dbReference type="PANTHER" id="PTHR22957:SF502">
    <property type="entry name" value="SMALL G PROTEIN SIGNALING MODULATOR 2-RELATED"/>
    <property type="match status" value="1"/>
</dbReference>
<protein>
    <submittedName>
        <fullName evidence="4">Tbc1 domain family member 15-like protein</fullName>
    </submittedName>
</protein>
<feature type="domain" description="Rab-GAP TBC" evidence="3">
    <location>
        <begin position="372"/>
        <end position="591"/>
    </location>
</feature>
<dbReference type="Proteomes" id="UP000790347">
    <property type="component" value="Unassembled WGS sequence"/>
</dbReference>
<feature type="compositionally biased region" description="Polar residues" evidence="2">
    <location>
        <begin position="204"/>
        <end position="229"/>
    </location>
</feature>
<feature type="region of interest" description="Disordered" evidence="2">
    <location>
        <begin position="769"/>
        <end position="793"/>
    </location>
</feature>
<comment type="caution">
    <text evidence="5">The sequence shown here is derived from an EMBL/GenBank/DDBJ whole genome shotgun (WGS) entry which is preliminary data.</text>
</comment>
<dbReference type="Proteomes" id="UP000828236">
    <property type="component" value="Unassembled WGS sequence"/>
</dbReference>
<feature type="region of interest" description="Disordered" evidence="2">
    <location>
        <begin position="204"/>
        <end position="236"/>
    </location>
</feature>
<dbReference type="Pfam" id="PF00566">
    <property type="entry name" value="RabGAP-TBC"/>
    <property type="match status" value="1"/>
</dbReference>
<evidence type="ECO:0000259" key="3">
    <source>
        <dbReference type="PROSITE" id="PS50086"/>
    </source>
</evidence>
<evidence type="ECO:0000313" key="4">
    <source>
        <dbReference type="EMBL" id="KAH7636714.1"/>
    </source>
</evidence>
<dbReference type="SMART" id="SM00164">
    <property type="entry name" value="TBC"/>
    <property type="match status" value="1"/>
</dbReference>
<dbReference type="EMBL" id="ASGP02000001">
    <property type="protein sequence ID" value="KAH9527975.1"/>
    <property type="molecule type" value="Genomic_DNA"/>
</dbReference>
<evidence type="ECO:0000313" key="5">
    <source>
        <dbReference type="EMBL" id="KAH9527975.1"/>
    </source>
</evidence>
<dbReference type="GO" id="GO:0005096">
    <property type="term" value="F:GTPase activator activity"/>
    <property type="evidence" value="ECO:0007669"/>
    <property type="project" value="UniProtKB-KW"/>
</dbReference>
<dbReference type="SUPFAM" id="SSF47923">
    <property type="entry name" value="Ypt/Rab-GAP domain of gyp1p"/>
    <property type="match status" value="2"/>
</dbReference>
<feature type="compositionally biased region" description="Polar residues" evidence="2">
    <location>
        <begin position="780"/>
        <end position="793"/>
    </location>
</feature>